<evidence type="ECO:0000313" key="1">
    <source>
        <dbReference type="EMBL" id="MBJ6373006.1"/>
    </source>
</evidence>
<dbReference type="SUPFAM" id="SSF53756">
    <property type="entry name" value="UDP-Glycosyltransferase/glycogen phosphorylase"/>
    <property type="match status" value="1"/>
</dbReference>
<organism evidence="1 2">
    <name type="scientific">Sedimentitalea arenosa</name>
    <dbReference type="NCBI Taxonomy" id="2798803"/>
    <lineage>
        <taxon>Bacteria</taxon>
        <taxon>Pseudomonadati</taxon>
        <taxon>Pseudomonadota</taxon>
        <taxon>Alphaproteobacteria</taxon>
        <taxon>Rhodobacterales</taxon>
        <taxon>Paracoccaceae</taxon>
        <taxon>Sedimentitalea</taxon>
    </lineage>
</organism>
<dbReference type="EMBL" id="JAELVR010000011">
    <property type="protein sequence ID" value="MBJ6373006.1"/>
    <property type="molecule type" value="Genomic_DNA"/>
</dbReference>
<name>A0A8J7IUH2_9RHOB</name>
<reference evidence="1" key="1">
    <citation type="submission" date="2020-12" db="EMBL/GenBank/DDBJ databases">
        <title>Sedimentitalea sp. nov., isolated from sand in Incheon.</title>
        <authorList>
            <person name="Kim W."/>
        </authorList>
    </citation>
    <scope>NUCLEOTIDE SEQUENCE</scope>
    <source>
        <strain evidence="1">CAU 1593</strain>
    </source>
</reference>
<gene>
    <name evidence="1" type="ORF">JF290_15880</name>
</gene>
<keyword evidence="2" id="KW-1185">Reference proteome</keyword>
<evidence type="ECO:0000313" key="2">
    <source>
        <dbReference type="Proteomes" id="UP000619079"/>
    </source>
</evidence>
<proteinExistence type="predicted"/>
<accession>A0A8J7IUH2</accession>
<dbReference type="Proteomes" id="UP000619079">
    <property type="component" value="Unassembled WGS sequence"/>
</dbReference>
<sequence length="404" mass="45954">MTNQFHQLAGSEIVLAEIAEWLFGEGWTVEFYAVLLDESMCPDRVDGFRVAEFQPGTVDFSKADLVICLHQMVGMISEDLLDAGLASDSWPALLCMHLSAFHPLEAPGPFAEQRLADLILTNSPETTVAMREFGLEDDRLRVFPNPAPESFAAATPAPSRKLKRLLLVSNHPPEEVTEAISMLAESGVEVSFLGFEGQQRRLTPELLVEHDAVLTIGKTVQYALRAGRAVMCYDCFGGCGWLHDAQIMDKAEWYNFSGRDSRQRRSADALCKEILDGYEAARDFALKMQADFPERFRLEAGIRKILRELSDMKNSPDRTLRFRKASKDVEFRKQIRLERTLTSMYRDHARISFADTRDKTARKLRKQARVNRWTFREPPTYPIKMSWNLQRRTETVDVARSAAP</sequence>
<dbReference type="AlphaFoldDB" id="A0A8J7IUH2"/>
<comment type="caution">
    <text evidence="1">The sequence shown here is derived from an EMBL/GenBank/DDBJ whole genome shotgun (WGS) entry which is preliminary data.</text>
</comment>
<protein>
    <submittedName>
        <fullName evidence="1">Uncharacterized protein</fullName>
    </submittedName>
</protein>